<comment type="caution">
    <text evidence="2">The sequence shown here is derived from an EMBL/GenBank/DDBJ whole genome shotgun (WGS) entry which is preliminary data.</text>
</comment>
<keyword evidence="3" id="KW-1185">Reference proteome</keyword>
<dbReference type="Proteomes" id="UP000679992">
    <property type="component" value="Unassembled WGS sequence"/>
</dbReference>
<keyword evidence="1" id="KW-0812">Transmembrane</keyword>
<feature type="transmembrane region" description="Helical" evidence="1">
    <location>
        <begin position="31"/>
        <end position="48"/>
    </location>
</feature>
<gene>
    <name evidence="2" type="ORF">J42TS3_10150</name>
</gene>
<dbReference type="EMBL" id="BOSL01000002">
    <property type="protein sequence ID" value="GIP51980.1"/>
    <property type="molecule type" value="Genomic_DNA"/>
</dbReference>
<proteinExistence type="predicted"/>
<evidence type="ECO:0000313" key="2">
    <source>
        <dbReference type="EMBL" id="GIP51980.1"/>
    </source>
</evidence>
<evidence type="ECO:0000256" key="1">
    <source>
        <dbReference type="SAM" id="Phobius"/>
    </source>
</evidence>
<protein>
    <submittedName>
        <fullName evidence="2">Uncharacterized protein</fullName>
    </submittedName>
</protein>
<keyword evidence="1" id="KW-0472">Membrane</keyword>
<keyword evidence="1" id="KW-1133">Transmembrane helix</keyword>
<reference evidence="2 3" key="1">
    <citation type="submission" date="2021-03" db="EMBL/GenBank/DDBJ databases">
        <title>Antimicrobial resistance genes in bacteria isolated from Japanese honey, and their potential for conferring macrolide and lincosamide resistance in the American foulbrood pathogen Paenibacillus larvae.</title>
        <authorList>
            <person name="Okamoto M."/>
            <person name="Kumagai M."/>
            <person name="Kanamori H."/>
            <person name="Takamatsu D."/>
        </authorList>
    </citation>
    <scope>NUCLEOTIDE SEQUENCE [LARGE SCALE GENOMIC DNA]</scope>
    <source>
        <strain evidence="2 3">J42TS3</strain>
    </source>
</reference>
<feature type="transmembrane region" description="Helical" evidence="1">
    <location>
        <begin position="7"/>
        <end position="25"/>
    </location>
</feature>
<accession>A0ABQ4M7M8</accession>
<evidence type="ECO:0000313" key="3">
    <source>
        <dbReference type="Proteomes" id="UP000679992"/>
    </source>
</evidence>
<name>A0ABQ4M7M8_9BACL</name>
<sequence length="107" mass="12056">MKKQAILFWIVIALAVFNILDGLFGKRSLNLGSVLVPLVLVAIVFLLYKYPPRKYKKTAPKIKPSARTMAKVAAERRPATGGKRKTYPFQVIEGQKGKNDDDLPKYH</sequence>
<organism evidence="2 3">
    <name type="scientific">Paenibacillus vini</name>
    <dbReference type="NCBI Taxonomy" id="1476024"/>
    <lineage>
        <taxon>Bacteria</taxon>
        <taxon>Bacillati</taxon>
        <taxon>Bacillota</taxon>
        <taxon>Bacilli</taxon>
        <taxon>Bacillales</taxon>
        <taxon>Paenibacillaceae</taxon>
        <taxon>Paenibacillus</taxon>
    </lineage>
</organism>
<dbReference type="RefSeq" id="WP_211019610.1">
    <property type="nucleotide sequence ID" value="NZ_BOSL01000002.1"/>
</dbReference>